<evidence type="ECO:0000256" key="1">
    <source>
        <dbReference type="SAM" id="MobiDB-lite"/>
    </source>
</evidence>
<reference evidence="2 3" key="4">
    <citation type="journal article" date="2011" name="BMC Genomics">
        <title>RNA-Seq improves annotation of protein-coding genes in the cucumber genome.</title>
        <authorList>
            <person name="Li Z."/>
            <person name="Zhang Z."/>
            <person name="Yan P."/>
            <person name="Huang S."/>
            <person name="Fei Z."/>
            <person name="Lin K."/>
        </authorList>
    </citation>
    <scope>NUCLEOTIDE SEQUENCE [LARGE SCALE GENOMIC DNA]</scope>
    <source>
        <strain evidence="3">cv. 9930</strain>
    </source>
</reference>
<dbReference type="AlphaFoldDB" id="A0A0A0KZW3"/>
<dbReference type="OMA" id="FRWIKVP"/>
<keyword evidence="3" id="KW-1185">Reference proteome</keyword>
<proteinExistence type="predicted"/>
<evidence type="ECO:0000313" key="2">
    <source>
        <dbReference type="EMBL" id="KGN54359.1"/>
    </source>
</evidence>
<accession>A0A0A0KZW3</accession>
<evidence type="ECO:0000313" key="3">
    <source>
        <dbReference type="Proteomes" id="UP000029981"/>
    </source>
</evidence>
<feature type="region of interest" description="Disordered" evidence="1">
    <location>
        <begin position="1"/>
        <end position="20"/>
    </location>
</feature>
<sequence length="133" mass="14122">MNSKSLSRAAIVSGDKTTSKSTLPFPSFPGNADILPSNLFALPLRTATGLPHPKSLLYIGNLGELPIVTDAPSAFPSGNNRGAFSQSPMPPRTVASLCAATFRWIKVPHQPKSLDRSSPTRATFGMLCIAFPK</sequence>
<dbReference type="EMBL" id="CM002925">
    <property type="protein sequence ID" value="KGN54359.1"/>
    <property type="molecule type" value="Genomic_DNA"/>
</dbReference>
<reference evidence="2 3" key="3">
    <citation type="journal article" date="2010" name="BMC Genomics">
        <title>Transcriptome sequencing and comparative analysis of cucumber flowers with different sex types.</title>
        <authorList>
            <person name="Guo S."/>
            <person name="Zheng Y."/>
            <person name="Joung J.G."/>
            <person name="Liu S."/>
            <person name="Zhang Z."/>
            <person name="Crasta O.R."/>
            <person name="Sobral B.W."/>
            <person name="Xu Y."/>
            <person name="Huang S."/>
            <person name="Fei Z."/>
        </authorList>
    </citation>
    <scope>NUCLEOTIDE SEQUENCE [LARGE SCALE GENOMIC DNA]</scope>
    <source>
        <strain evidence="3">cv. 9930</strain>
    </source>
</reference>
<reference evidence="2 3" key="2">
    <citation type="journal article" date="2009" name="PLoS ONE">
        <title>An integrated genetic and cytogenetic map of the cucumber genome.</title>
        <authorList>
            <person name="Ren Y."/>
            <person name="Zhang Z."/>
            <person name="Liu J."/>
            <person name="Staub J.E."/>
            <person name="Han Y."/>
            <person name="Cheng Z."/>
            <person name="Li X."/>
            <person name="Lu J."/>
            <person name="Miao H."/>
            <person name="Kang H."/>
            <person name="Xie B."/>
            <person name="Gu X."/>
            <person name="Wang X."/>
            <person name="Du Y."/>
            <person name="Jin W."/>
            <person name="Huang S."/>
        </authorList>
    </citation>
    <scope>NUCLEOTIDE SEQUENCE [LARGE SCALE GENOMIC DNA]</scope>
    <source>
        <strain evidence="3">cv. 9930</strain>
    </source>
</reference>
<organism evidence="2 3">
    <name type="scientific">Cucumis sativus</name>
    <name type="common">Cucumber</name>
    <dbReference type="NCBI Taxonomy" id="3659"/>
    <lineage>
        <taxon>Eukaryota</taxon>
        <taxon>Viridiplantae</taxon>
        <taxon>Streptophyta</taxon>
        <taxon>Embryophyta</taxon>
        <taxon>Tracheophyta</taxon>
        <taxon>Spermatophyta</taxon>
        <taxon>Magnoliopsida</taxon>
        <taxon>eudicotyledons</taxon>
        <taxon>Gunneridae</taxon>
        <taxon>Pentapetalae</taxon>
        <taxon>rosids</taxon>
        <taxon>fabids</taxon>
        <taxon>Cucurbitales</taxon>
        <taxon>Cucurbitaceae</taxon>
        <taxon>Benincaseae</taxon>
        <taxon>Cucumis</taxon>
    </lineage>
</organism>
<name>A0A0A0KZW3_CUCSA</name>
<dbReference type="Proteomes" id="UP000029981">
    <property type="component" value="Chromosome 4"/>
</dbReference>
<reference evidence="2 3" key="1">
    <citation type="journal article" date="2009" name="Nat. Genet.">
        <title>The genome of the cucumber, Cucumis sativus L.</title>
        <authorList>
            <person name="Huang S."/>
            <person name="Li R."/>
            <person name="Zhang Z."/>
            <person name="Li L."/>
            <person name="Gu X."/>
            <person name="Fan W."/>
            <person name="Lucas W.J."/>
            <person name="Wang X."/>
            <person name="Xie B."/>
            <person name="Ni P."/>
            <person name="Ren Y."/>
            <person name="Zhu H."/>
            <person name="Li J."/>
            <person name="Lin K."/>
            <person name="Jin W."/>
            <person name="Fei Z."/>
            <person name="Li G."/>
            <person name="Staub J."/>
            <person name="Kilian A."/>
            <person name="van der Vossen E.A."/>
            <person name="Wu Y."/>
            <person name="Guo J."/>
            <person name="He J."/>
            <person name="Jia Z."/>
            <person name="Ren Y."/>
            <person name="Tian G."/>
            <person name="Lu Y."/>
            <person name="Ruan J."/>
            <person name="Qian W."/>
            <person name="Wang M."/>
            <person name="Huang Q."/>
            <person name="Li B."/>
            <person name="Xuan Z."/>
            <person name="Cao J."/>
            <person name="Asan"/>
            <person name="Wu Z."/>
            <person name="Zhang J."/>
            <person name="Cai Q."/>
            <person name="Bai Y."/>
            <person name="Zhao B."/>
            <person name="Han Y."/>
            <person name="Li Y."/>
            <person name="Li X."/>
            <person name="Wang S."/>
            <person name="Shi Q."/>
            <person name="Liu S."/>
            <person name="Cho W.K."/>
            <person name="Kim J.Y."/>
            <person name="Xu Y."/>
            <person name="Heller-Uszynska K."/>
            <person name="Miao H."/>
            <person name="Cheng Z."/>
            <person name="Zhang S."/>
            <person name="Wu J."/>
            <person name="Yang Y."/>
            <person name="Kang H."/>
            <person name="Li M."/>
            <person name="Liang H."/>
            <person name="Ren X."/>
            <person name="Shi Z."/>
            <person name="Wen M."/>
            <person name="Jian M."/>
            <person name="Yang H."/>
            <person name="Zhang G."/>
            <person name="Yang Z."/>
            <person name="Chen R."/>
            <person name="Liu S."/>
            <person name="Li J."/>
            <person name="Ma L."/>
            <person name="Liu H."/>
            <person name="Zhou Y."/>
            <person name="Zhao J."/>
            <person name="Fang X."/>
            <person name="Li G."/>
            <person name="Fang L."/>
            <person name="Li Y."/>
            <person name="Liu D."/>
            <person name="Zheng H."/>
            <person name="Zhang Y."/>
            <person name="Qin N."/>
            <person name="Li Z."/>
            <person name="Yang G."/>
            <person name="Yang S."/>
            <person name="Bolund L."/>
            <person name="Kristiansen K."/>
            <person name="Zheng H."/>
            <person name="Li S."/>
            <person name="Zhang X."/>
            <person name="Yang H."/>
            <person name="Wang J."/>
            <person name="Sun R."/>
            <person name="Zhang B."/>
            <person name="Jiang S."/>
            <person name="Wang J."/>
            <person name="Du Y."/>
            <person name="Li S."/>
        </authorList>
    </citation>
    <scope>NUCLEOTIDE SEQUENCE [LARGE SCALE GENOMIC DNA]</scope>
    <source>
        <strain evidence="3">cv. 9930</strain>
    </source>
</reference>
<dbReference type="Gramene" id="KGN54359">
    <property type="protein sequence ID" value="KGN54359"/>
    <property type="gene ID" value="Csa_4G308495"/>
</dbReference>
<protein>
    <submittedName>
        <fullName evidence="2">Uncharacterized protein</fullName>
    </submittedName>
</protein>
<gene>
    <name evidence="2" type="ORF">Csa_4G308495</name>
</gene>